<feature type="transmembrane region" description="Helical" evidence="1">
    <location>
        <begin position="67"/>
        <end position="94"/>
    </location>
</feature>
<protein>
    <submittedName>
        <fullName evidence="2">Uncharacterized protein</fullName>
    </submittedName>
</protein>
<organism evidence="2 3">
    <name type="scientific">Ajellomyces capsulatus (strain G186AR / H82 / ATCC MYA-2454 / RMSCC 2432)</name>
    <name type="common">Darling's disease fungus</name>
    <name type="synonym">Histoplasma capsulatum</name>
    <dbReference type="NCBI Taxonomy" id="447093"/>
    <lineage>
        <taxon>Eukaryota</taxon>
        <taxon>Fungi</taxon>
        <taxon>Dikarya</taxon>
        <taxon>Ascomycota</taxon>
        <taxon>Pezizomycotina</taxon>
        <taxon>Eurotiomycetes</taxon>
        <taxon>Eurotiomycetidae</taxon>
        <taxon>Onygenales</taxon>
        <taxon>Ajellomycetaceae</taxon>
        <taxon>Histoplasma</taxon>
    </lineage>
</organism>
<evidence type="ECO:0000256" key="1">
    <source>
        <dbReference type="SAM" id="Phobius"/>
    </source>
</evidence>
<keyword evidence="1" id="KW-0472">Membrane</keyword>
<evidence type="ECO:0000313" key="3">
    <source>
        <dbReference type="Proteomes" id="UP000001631"/>
    </source>
</evidence>
<dbReference type="HOGENOM" id="CLU_1282913_0_0_1"/>
<proteinExistence type="predicted"/>
<dbReference type="Proteomes" id="UP000001631">
    <property type="component" value="Unassembled WGS sequence"/>
</dbReference>
<keyword evidence="1" id="KW-0812">Transmembrane</keyword>
<evidence type="ECO:0000313" key="2">
    <source>
        <dbReference type="EMBL" id="EEH09016.1"/>
    </source>
</evidence>
<keyword evidence="1" id="KW-1133">Transmembrane helix</keyword>
<dbReference type="AlphaFoldDB" id="C0NGT1"/>
<sequence>MPAKLSLLMSRRGRNKQETLWEVKYPAGAGEEVEGGDGSKTVVSLLEDSSASNPPPSVTKHEVVTCFFYRGLFFSLVFPSELFMFLIIIIIITIKEGDGYDGTETGEIWFWEVVGYLSTLLFATRRLERRQREGVSSSQPTVAGALWTACLGKVMMPTELDALRREIFGGLSNSPAITGAGTFRVPSSDEIWFDKELQDIKCLKYVRVEQICILA</sequence>
<dbReference type="GeneID" id="69035569"/>
<dbReference type="InParanoid" id="C0NGT1"/>
<dbReference type="EMBL" id="GG663365">
    <property type="protein sequence ID" value="EEH09016.1"/>
    <property type="molecule type" value="Genomic_DNA"/>
</dbReference>
<feature type="transmembrane region" description="Helical" evidence="1">
    <location>
        <begin position="106"/>
        <end position="123"/>
    </location>
</feature>
<reference evidence="2" key="1">
    <citation type="submission" date="2009-02" db="EMBL/GenBank/DDBJ databases">
        <title>The Genome Sequence of Ajellomyces capsulatus strain G186AR.</title>
        <authorList>
            <consortium name="The Broad Institute Genome Sequencing Platform"/>
            <person name="Champion M."/>
            <person name="Cuomo C."/>
            <person name="Ma L.-J."/>
            <person name="Henn M.R."/>
            <person name="Sil A."/>
            <person name="Goldman B."/>
            <person name="Young S.K."/>
            <person name="Kodira C.D."/>
            <person name="Zeng Q."/>
            <person name="Koehrsen M."/>
            <person name="Alvarado L."/>
            <person name="Berlin A."/>
            <person name="Borenstein D."/>
            <person name="Chen Z."/>
            <person name="Engels R."/>
            <person name="Freedman E."/>
            <person name="Gellesch M."/>
            <person name="Goldberg J."/>
            <person name="Griggs A."/>
            <person name="Gujja S."/>
            <person name="Heiman D."/>
            <person name="Hepburn T."/>
            <person name="Howarth C."/>
            <person name="Jen D."/>
            <person name="Larson L."/>
            <person name="Lewis B."/>
            <person name="Mehta T."/>
            <person name="Park D."/>
            <person name="Pearson M."/>
            <person name="Roberts A."/>
            <person name="Saif S."/>
            <person name="Shea T."/>
            <person name="Shenoy N."/>
            <person name="Sisk P."/>
            <person name="Stolte C."/>
            <person name="Sykes S."/>
            <person name="Walk T."/>
            <person name="White J."/>
            <person name="Yandava C."/>
            <person name="Klein B."/>
            <person name="McEwen J.G."/>
            <person name="Puccia R."/>
            <person name="Goldman G.H."/>
            <person name="Felipe M.S."/>
            <person name="Nino-Vega G."/>
            <person name="San-Blas G."/>
            <person name="Taylor J."/>
            <person name="Mendoza L."/>
            <person name="Galagan J."/>
            <person name="Nusbaum C."/>
            <person name="Birren B."/>
        </authorList>
    </citation>
    <scope>NUCLEOTIDE SEQUENCE</scope>
    <source>
        <strain evidence="2">G186AR</strain>
    </source>
</reference>
<name>C0NGT1_AJECG</name>
<dbReference type="RefSeq" id="XP_045289497.1">
    <property type="nucleotide sequence ID" value="XM_045429602.1"/>
</dbReference>
<gene>
    <name evidence="2" type="ORF">HCBG_02553</name>
</gene>
<accession>C0NGT1</accession>
<keyword evidence="3" id="KW-1185">Reference proteome</keyword>